<dbReference type="Gene3D" id="1.20.81.30">
    <property type="entry name" value="Type II secretion system (T2SS), domain F"/>
    <property type="match status" value="2"/>
</dbReference>
<name>A0A5B9P9X3_9BACT</name>
<accession>A0A5B9P9X3</accession>
<keyword evidence="10" id="KW-1185">Reference proteome</keyword>
<comment type="similarity">
    <text evidence="2">Belongs to the GSP F family.</text>
</comment>
<dbReference type="InterPro" id="IPR018076">
    <property type="entry name" value="T2SS_GspF_dom"/>
</dbReference>
<dbReference type="PRINTS" id="PR00812">
    <property type="entry name" value="BCTERIALGSPF"/>
</dbReference>
<evidence type="ECO:0000256" key="7">
    <source>
        <dbReference type="SAM" id="Phobius"/>
    </source>
</evidence>
<dbReference type="OrthoDB" id="9805682at2"/>
<evidence type="ECO:0000256" key="6">
    <source>
        <dbReference type="ARBA" id="ARBA00023136"/>
    </source>
</evidence>
<evidence type="ECO:0000256" key="4">
    <source>
        <dbReference type="ARBA" id="ARBA00022692"/>
    </source>
</evidence>
<sequence length="401" mass="44291">MAEFRYKARDTSGGIRSGVIDAPNRSSAASQIRSRGLIVTGVDPVYQQSTSRKQWDWTKWLPVRSIDVELSLQQLAMMVRGGMSLLGALDSLQVQAPRKSLGNIWKTVVNQIQSGDSLSNAMSKHNCFPEFTIQLIRVGERTGELPPVLERAVDTMRNRRRSLQEVSSALIYPLMVICVAIGVTVYMVTYLIPQLETYLQSLGKNMPPMTQNLVNISNWMRQYYSAVIILFCGLLVVLVVAYRSQEWKMTFHRFLLRTPVVGRLLKLNETSTFARSLSVMLGSGITLIDGLGTVQKLLYNQFTAKTVNNARDKIIQGGNFADAIGEGNAFSPMLEKMIAVGQQSGDLKGVLSEVADFHEDQLQSAIRKLNAFLTPALTIGVGAVVGYVYIAFFVALLAAGN</sequence>
<dbReference type="PANTHER" id="PTHR30012:SF0">
    <property type="entry name" value="TYPE II SECRETION SYSTEM PROTEIN F-RELATED"/>
    <property type="match status" value="1"/>
</dbReference>
<evidence type="ECO:0000313" key="10">
    <source>
        <dbReference type="Proteomes" id="UP000322214"/>
    </source>
</evidence>
<dbReference type="RefSeq" id="WP_075085974.1">
    <property type="nucleotide sequence ID" value="NZ_CP042912.1"/>
</dbReference>
<dbReference type="PANTHER" id="PTHR30012">
    <property type="entry name" value="GENERAL SECRETION PATHWAY PROTEIN"/>
    <property type="match status" value="1"/>
</dbReference>
<organism evidence="9 10">
    <name type="scientific">Mariniblastus fucicola</name>
    <dbReference type="NCBI Taxonomy" id="980251"/>
    <lineage>
        <taxon>Bacteria</taxon>
        <taxon>Pseudomonadati</taxon>
        <taxon>Planctomycetota</taxon>
        <taxon>Planctomycetia</taxon>
        <taxon>Pirellulales</taxon>
        <taxon>Pirellulaceae</taxon>
        <taxon>Mariniblastus</taxon>
    </lineage>
</organism>
<evidence type="ECO:0000256" key="2">
    <source>
        <dbReference type="ARBA" id="ARBA00005745"/>
    </source>
</evidence>
<dbReference type="Proteomes" id="UP000322214">
    <property type="component" value="Chromosome"/>
</dbReference>
<evidence type="ECO:0000256" key="5">
    <source>
        <dbReference type="ARBA" id="ARBA00022989"/>
    </source>
</evidence>
<feature type="transmembrane region" description="Helical" evidence="7">
    <location>
        <begin position="169"/>
        <end position="192"/>
    </location>
</feature>
<feature type="transmembrane region" description="Helical" evidence="7">
    <location>
        <begin position="372"/>
        <end position="399"/>
    </location>
</feature>
<comment type="subcellular location">
    <subcellularLocation>
        <location evidence="1">Cell membrane</location>
        <topology evidence="1">Multi-pass membrane protein</topology>
    </subcellularLocation>
</comment>
<evidence type="ECO:0000259" key="8">
    <source>
        <dbReference type="Pfam" id="PF00482"/>
    </source>
</evidence>
<feature type="transmembrane region" description="Helical" evidence="7">
    <location>
        <begin position="223"/>
        <end position="242"/>
    </location>
</feature>
<proteinExistence type="inferred from homology"/>
<dbReference type="EMBL" id="CP042912">
    <property type="protein sequence ID" value="QEG23104.1"/>
    <property type="molecule type" value="Genomic_DNA"/>
</dbReference>
<dbReference type="GO" id="GO:0005886">
    <property type="term" value="C:plasma membrane"/>
    <property type="evidence" value="ECO:0007669"/>
    <property type="project" value="UniProtKB-SubCell"/>
</dbReference>
<gene>
    <name evidence="9" type="primary">epsF_4</name>
    <name evidence="9" type="ORF">MFFC18_29990</name>
</gene>
<keyword evidence="6 7" id="KW-0472">Membrane</keyword>
<feature type="domain" description="Type II secretion system protein GspF" evidence="8">
    <location>
        <begin position="273"/>
        <end position="394"/>
    </location>
</feature>
<protein>
    <submittedName>
        <fullName evidence="9">Type II secretion system protein F</fullName>
    </submittedName>
</protein>
<dbReference type="InterPro" id="IPR003004">
    <property type="entry name" value="GspF/PilC"/>
</dbReference>
<dbReference type="KEGG" id="mff:MFFC18_29990"/>
<evidence type="ECO:0000256" key="3">
    <source>
        <dbReference type="ARBA" id="ARBA00022475"/>
    </source>
</evidence>
<dbReference type="InterPro" id="IPR042094">
    <property type="entry name" value="T2SS_GspF_sf"/>
</dbReference>
<dbReference type="STRING" id="980251.GCA_001642875_03960"/>
<dbReference type="AlphaFoldDB" id="A0A5B9P9X3"/>
<evidence type="ECO:0000256" key="1">
    <source>
        <dbReference type="ARBA" id="ARBA00004651"/>
    </source>
</evidence>
<dbReference type="Pfam" id="PF00482">
    <property type="entry name" value="T2SSF"/>
    <property type="match status" value="2"/>
</dbReference>
<keyword evidence="3" id="KW-1003">Cell membrane</keyword>
<feature type="domain" description="Type II secretion system protein GspF" evidence="8">
    <location>
        <begin position="72"/>
        <end position="193"/>
    </location>
</feature>
<keyword evidence="5 7" id="KW-1133">Transmembrane helix</keyword>
<keyword evidence="4 7" id="KW-0812">Transmembrane</keyword>
<evidence type="ECO:0000313" key="9">
    <source>
        <dbReference type="EMBL" id="QEG23104.1"/>
    </source>
</evidence>
<reference evidence="9 10" key="1">
    <citation type="submission" date="2019-08" db="EMBL/GenBank/DDBJ databases">
        <title>Deep-cultivation of Planctomycetes and their phenomic and genomic characterization uncovers novel biology.</title>
        <authorList>
            <person name="Wiegand S."/>
            <person name="Jogler M."/>
            <person name="Boedeker C."/>
            <person name="Pinto D."/>
            <person name="Vollmers J."/>
            <person name="Rivas-Marin E."/>
            <person name="Kohn T."/>
            <person name="Peeters S.H."/>
            <person name="Heuer A."/>
            <person name="Rast P."/>
            <person name="Oberbeckmann S."/>
            <person name="Bunk B."/>
            <person name="Jeske O."/>
            <person name="Meyerdierks A."/>
            <person name="Storesund J.E."/>
            <person name="Kallscheuer N."/>
            <person name="Luecker S."/>
            <person name="Lage O.M."/>
            <person name="Pohl T."/>
            <person name="Merkel B.J."/>
            <person name="Hornburger P."/>
            <person name="Mueller R.-W."/>
            <person name="Bruemmer F."/>
            <person name="Labrenz M."/>
            <person name="Spormann A.M."/>
            <person name="Op den Camp H."/>
            <person name="Overmann J."/>
            <person name="Amann R."/>
            <person name="Jetten M.S.M."/>
            <person name="Mascher T."/>
            <person name="Medema M.H."/>
            <person name="Devos D.P."/>
            <person name="Kaster A.-K."/>
            <person name="Ovreas L."/>
            <person name="Rohde M."/>
            <person name="Galperin M.Y."/>
            <person name="Jogler C."/>
        </authorList>
    </citation>
    <scope>NUCLEOTIDE SEQUENCE [LARGE SCALE GENOMIC DNA]</scope>
    <source>
        <strain evidence="9 10">FC18</strain>
    </source>
</reference>